<comment type="subcellular location">
    <subcellularLocation>
        <location evidence="1">Cell membrane</location>
        <topology evidence="1">Single-pass type I membrane protein</topology>
    </subcellularLocation>
    <subcellularLocation>
        <location evidence="2">Secreted</location>
    </subcellularLocation>
</comment>
<comment type="function">
    <text evidence="16">Soluble form of IL6 receptor (sIL6R) that acts as an agonist of IL6 activity. The IL6:sIL6R complex (hyper-IL6) binds to IL6ST/gp130 on cell surfaces and induces signaling also on cells that do not express membrane-bound IL6R in a process called IL6 'trans-signaling'. sIL6R is causative for the pro-inflammatory properties of IL6 and an important player in the development of chronic inflammatory diseases. In complex with IL6, is required for induction of VEGF production. Plays a protective role during liver injury, being required for maintenance of tissue regeneration. 'Trans-signaling' in central nervous system regulates energy and glucose homeostasis.</text>
</comment>
<evidence type="ECO:0000256" key="20">
    <source>
        <dbReference type="ARBA" id="ARBA00083179"/>
    </source>
</evidence>
<sequence length="498" mass="55137">RCRRRIKCFLAQEWVTRAHGSLSQHPALPFYEAKGASLPAVHGPLCGSGGRLSQEVASDVLTSLPGNNVTLTCPGDNATEPEDNATVHWVLRNPGVGSHHSRWAGVGRRLLLRSVQLNDSGNYTCYRAGHPAGSVHLLVDVPPEEPQLLSCLRRNPINKVVCEWDPGSPPSPTTKAVLLVKKFYYSPVKEFRVPCQYSQESQKFSCQLVVPEGDNSFHIVSLCVASSVGSKSSSIHSFEGYGFLQPDPPANITVHAVAGRPRWLKVAWRDPYSWNTTYYRLQFELRYRAERSKTFTTRMMKDLQYDCVIHDAWAGMSHVVQLRAQEEFQQGSWSEWSPEVKGIPWIESRSPPAQPKVSTTQAPTTTTNEDDNILPGDSANATSLPVQDSSSAPLPTFLVAGGILVFGSLLCVGIVLRLKKTWQLKSLKEGKTSTHPPYSLGQLVPERPNPTPVLVPLISPPVSPSSLESDNTLNHSRPDARDPRSPYDISNRDYFFPR</sequence>
<dbReference type="InterPro" id="IPR036116">
    <property type="entry name" value="FN3_sf"/>
</dbReference>
<dbReference type="GO" id="GO:0070119">
    <property type="term" value="F:ciliary neurotrophic factor binding"/>
    <property type="evidence" value="ECO:0007669"/>
    <property type="project" value="Ensembl"/>
</dbReference>
<dbReference type="InterPro" id="IPR003961">
    <property type="entry name" value="FN3_dom"/>
</dbReference>
<dbReference type="InterPro" id="IPR015321">
    <property type="entry name" value="TypeI_recpt_CBD"/>
</dbReference>
<evidence type="ECO:0000256" key="18">
    <source>
        <dbReference type="ARBA" id="ARBA00063329"/>
    </source>
</evidence>
<evidence type="ECO:0000256" key="4">
    <source>
        <dbReference type="ARBA" id="ARBA00022475"/>
    </source>
</evidence>
<dbReference type="InterPro" id="IPR003598">
    <property type="entry name" value="Ig_sub2"/>
</dbReference>
<dbReference type="SUPFAM" id="SSF49265">
    <property type="entry name" value="Fibronectin type III"/>
    <property type="match status" value="2"/>
</dbReference>
<dbReference type="PANTHER" id="PTHR23037">
    <property type="entry name" value="CYTOKINE RECEPTOR"/>
    <property type="match status" value="1"/>
</dbReference>
<dbReference type="CDD" id="cd00063">
    <property type="entry name" value="FN3"/>
    <property type="match status" value="1"/>
</dbReference>
<feature type="region of interest" description="Disordered" evidence="21">
    <location>
        <begin position="428"/>
        <end position="498"/>
    </location>
</feature>
<dbReference type="Ensembl" id="ENSMICT00000001408.3">
    <property type="protein sequence ID" value="ENSMICP00000001282.3"/>
    <property type="gene ID" value="ENSMICG00000001408.3"/>
</dbReference>
<evidence type="ECO:0000256" key="21">
    <source>
        <dbReference type="SAM" id="MobiDB-lite"/>
    </source>
</evidence>
<reference evidence="25" key="3">
    <citation type="submission" date="2025-09" db="UniProtKB">
        <authorList>
            <consortium name="Ensembl"/>
        </authorList>
    </citation>
    <scope>IDENTIFICATION</scope>
</reference>
<dbReference type="GO" id="GO:0042803">
    <property type="term" value="F:protein homodimerization activity"/>
    <property type="evidence" value="ECO:0007669"/>
    <property type="project" value="Ensembl"/>
</dbReference>
<dbReference type="GO" id="GO:0072126">
    <property type="term" value="P:positive regulation of glomerular mesangial cell proliferation"/>
    <property type="evidence" value="ECO:0007669"/>
    <property type="project" value="Ensembl"/>
</dbReference>
<dbReference type="PANTHER" id="PTHR23037:SF35">
    <property type="entry name" value="FIBRONECTIN TYPE-III DOMAIN-CONTAINING PROTEIN"/>
    <property type="match status" value="1"/>
</dbReference>
<dbReference type="FunFam" id="2.60.40.10:FF:000886">
    <property type="entry name" value="Interleukin-6 receptor subunit alpha"/>
    <property type="match status" value="1"/>
</dbReference>
<evidence type="ECO:0000256" key="3">
    <source>
        <dbReference type="ARBA" id="ARBA00010890"/>
    </source>
</evidence>
<dbReference type="Pfam" id="PF09240">
    <property type="entry name" value="IL6Ra-bind"/>
    <property type="match status" value="1"/>
</dbReference>
<comment type="subunit">
    <text evidence="18">Component of a hexamer of two molecules each of IL6, IL6R and IL6ST; first binds to IL6 to associate with the signaling subunit IL6ST. Interacts (via N-terminal ectodomain) with SORL1; this interaction may affect IL6-binding to IL6R, hence decrease IL6 'classic-signaling'.</text>
</comment>
<evidence type="ECO:0000256" key="10">
    <source>
        <dbReference type="ARBA" id="ARBA00023136"/>
    </source>
</evidence>
<feature type="domain" description="Ig-like" evidence="23">
    <location>
        <begin position="39"/>
        <end position="125"/>
    </location>
</feature>
<dbReference type="GO" id="GO:0019981">
    <property type="term" value="F:interleukin-6 binding"/>
    <property type="evidence" value="ECO:0007669"/>
    <property type="project" value="Ensembl"/>
</dbReference>
<evidence type="ECO:0000256" key="16">
    <source>
        <dbReference type="ARBA" id="ARBA00055733"/>
    </source>
</evidence>
<evidence type="ECO:0000256" key="19">
    <source>
        <dbReference type="ARBA" id="ARBA00069030"/>
    </source>
</evidence>
<dbReference type="FunFam" id="2.60.40.10:FF:000136">
    <property type="entry name" value="Ciliary neurotrophic factor receptor alpha"/>
    <property type="match status" value="1"/>
</dbReference>
<dbReference type="InterPro" id="IPR003530">
    <property type="entry name" value="Hematopoietin_rcpt_L_F3_CS"/>
</dbReference>
<keyword evidence="4" id="KW-1003">Cell membrane</keyword>
<dbReference type="GO" id="GO:0004915">
    <property type="term" value="F:interleukin-6 receptor activity"/>
    <property type="evidence" value="ECO:0007669"/>
    <property type="project" value="Ensembl"/>
</dbReference>
<keyword evidence="26" id="KW-1185">Reference proteome</keyword>
<feature type="domain" description="Fibronectin type-III" evidence="24">
    <location>
        <begin position="248"/>
        <end position="346"/>
    </location>
</feature>
<evidence type="ECO:0000256" key="7">
    <source>
        <dbReference type="ARBA" id="ARBA00022729"/>
    </source>
</evidence>
<dbReference type="GO" id="GO:0010573">
    <property type="term" value="P:vascular endothelial growth factor production"/>
    <property type="evidence" value="ECO:0007669"/>
    <property type="project" value="Ensembl"/>
</dbReference>
<feature type="compositionally biased region" description="Pro residues" evidence="21">
    <location>
        <begin position="447"/>
        <end position="463"/>
    </location>
</feature>
<proteinExistence type="inferred from homology"/>
<dbReference type="GO" id="GO:0032755">
    <property type="term" value="P:positive regulation of interleukin-6 production"/>
    <property type="evidence" value="ECO:0007669"/>
    <property type="project" value="Ensembl"/>
</dbReference>
<evidence type="ECO:0000259" key="24">
    <source>
        <dbReference type="PROSITE" id="PS50853"/>
    </source>
</evidence>
<dbReference type="InterPro" id="IPR036179">
    <property type="entry name" value="Ig-like_dom_sf"/>
</dbReference>
<evidence type="ECO:0000256" key="11">
    <source>
        <dbReference type="ARBA" id="ARBA00023157"/>
    </source>
</evidence>
<reference evidence="25" key="1">
    <citation type="submission" date="2016-12" db="EMBL/GenBank/DDBJ databases">
        <title>Mouse lemur reference genome and diversity panel.</title>
        <authorList>
            <person name="Harris R."/>
            <person name="Larsen P."/>
            <person name="Liu Y."/>
            <person name="Hughes D.S."/>
            <person name="Murali S."/>
            <person name="Raveendran M."/>
            <person name="Korchina V."/>
            <person name="Wang M."/>
            <person name="Jhangiani S."/>
            <person name="Bandaranaike D."/>
            <person name="Bellair M."/>
            <person name="Blankenburg K."/>
            <person name="Chao H."/>
            <person name="Dahdouli M."/>
            <person name="Dinh H."/>
            <person name="Doddapaneni H."/>
            <person name="English A."/>
            <person name="Firestine M."/>
            <person name="Gnanaolivu R."/>
            <person name="Gross S."/>
            <person name="Hernandez B."/>
            <person name="Javaid M."/>
            <person name="Jayaseelan J."/>
            <person name="Jones J."/>
            <person name="Khan Z."/>
            <person name="Kovar C."/>
            <person name="Kurapati P."/>
            <person name="Le B."/>
            <person name="Lee S."/>
            <person name="Li M."/>
            <person name="Mathew T."/>
            <person name="Narasimhan A."/>
            <person name="Ngo D."/>
            <person name="Nguyen L."/>
            <person name="Okwuonu G."/>
            <person name="Ongeri F."/>
            <person name="Osuji N."/>
            <person name="Pu L.-L."/>
            <person name="Puazo M."/>
            <person name="Quiroz J."/>
            <person name="Raj R."/>
            <person name="Rajbhandari K."/>
            <person name="Reid J.G."/>
            <person name="Santibanez J."/>
            <person name="Sexton D."/>
            <person name="Skinner E."/>
            <person name="Vee V."/>
            <person name="Weissenberger G."/>
            <person name="Wu Y."/>
            <person name="Xin Y."/>
            <person name="Han Y."/>
            <person name="Campbell C."/>
            <person name="Brown A."/>
            <person name="Sullivan B."/>
            <person name="Shelton J."/>
            <person name="Brown S."/>
            <person name="Dudchenko O."/>
            <person name="Machol I."/>
            <person name="Durand N."/>
            <person name="Shamim M."/>
            <person name="Lieberman A."/>
            <person name="Muzny D.M."/>
            <person name="Richards S."/>
            <person name="Yoder A."/>
            <person name="Worley K.C."/>
            <person name="Rogers J."/>
            <person name="Gibbs R.A."/>
        </authorList>
    </citation>
    <scope>NUCLEOTIDE SEQUENCE [LARGE SCALE GENOMIC DNA]</scope>
</reference>
<dbReference type="InterPro" id="IPR007110">
    <property type="entry name" value="Ig-like_dom"/>
</dbReference>
<evidence type="ECO:0000256" key="2">
    <source>
        <dbReference type="ARBA" id="ARBA00004613"/>
    </source>
</evidence>
<keyword evidence="13" id="KW-0325">Glycoprotein</keyword>
<keyword evidence="12" id="KW-0675">Receptor</keyword>
<accession>A0A8C5ULN6</accession>
<evidence type="ECO:0000256" key="14">
    <source>
        <dbReference type="ARBA" id="ARBA00023319"/>
    </source>
</evidence>
<keyword evidence="11" id="KW-1015">Disulfide bond</keyword>
<dbReference type="PROSITE" id="PS50835">
    <property type="entry name" value="IG_LIKE"/>
    <property type="match status" value="1"/>
</dbReference>
<evidence type="ECO:0000256" key="22">
    <source>
        <dbReference type="SAM" id="Phobius"/>
    </source>
</evidence>
<dbReference type="GO" id="GO:0005576">
    <property type="term" value="C:extracellular region"/>
    <property type="evidence" value="ECO:0007669"/>
    <property type="project" value="UniProtKB-SubCell"/>
</dbReference>
<evidence type="ECO:0000256" key="12">
    <source>
        <dbReference type="ARBA" id="ARBA00023170"/>
    </source>
</evidence>
<dbReference type="PROSITE" id="PS01354">
    <property type="entry name" value="HEMATOPO_REC_L_F3"/>
    <property type="match status" value="1"/>
</dbReference>
<dbReference type="GO" id="GO:0005896">
    <property type="term" value="C:interleukin-6 receptor complex"/>
    <property type="evidence" value="ECO:0007669"/>
    <property type="project" value="Ensembl"/>
</dbReference>
<evidence type="ECO:0000256" key="5">
    <source>
        <dbReference type="ARBA" id="ARBA00022525"/>
    </source>
</evidence>
<comment type="function">
    <text evidence="15">Part of the receptor for interleukin 6. Binds to IL6 with low affinity, but does not transduce a signal. Signal activation necessitate an association with IL6ST. Activation leads to the regulation of the immune response, acute-phase reactions and hematopoiesis. The interaction with membrane-bound IL6R and IL6ST stimulates 'classic signaling', the restricted expression of the IL6R limits classic IL6 signaling to only a few tissues such as the liver and some cells of the immune system. Whereas the binding of IL6 and soluble IL6R to IL6ST stimulates 'trans-signaling'. Alternatively, 'cluster signaling' occurs when membrane-bound IL6:IL6R complexes on transmitter cells activate IL6ST receptors on neighboring receiver cells.</text>
</comment>
<keyword evidence="7" id="KW-0732">Signal</keyword>
<evidence type="ECO:0000313" key="25">
    <source>
        <dbReference type="Ensembl" id="ENSMICP00000001282.3"/>
    </source>
</evidence>
<dbReference type="GO" id="GO:0070110">
    <property type="term" value="C:ciliary neurotrophic factor receptor complex"/>
    <property type="evidence" value="ECO:0007669"/>
    <property type="project" value="Ensembl"/>
</dbReference>
<dbReference type="FunFam" id="2.60.40.10:FF:001045">
    <property type="entry name" value="Interleukin 6 receptor"/>
    <property type="match status" value="1"/>
</dbReference>
<feature type="transmembrane region" description="Helical" evidence="22">
    <location>
        <begin position="397"/>
        <end position="418"/>
    </location>
</feature>
<dbReference type="GO" id="GO:0005138">
    <property type="term" value="F:interleukin-6 receptor binding"/>
    <property type="evidence" value="ECO:0007669"/>
    <property type="project" value="Ensembl"/>
</dbReference>
<reference evidence="25" key="2">
    <citation type="submission" date="2025-08" db="UniProtKB">
        <authorList>
            <consortium name="Ensembl"/>
        </authorList>
    </citation>
    <scope>IDENTIFICATION</scope>
</reference>
<comment type="similarity">
    <text evidence="3">Belongs to the type I cytokine receptor family. Type 3 subfamily.</text>
</comment>
<dbReference type="InterPro" id="IPR013783">
    <property type="entry name" value="Ig-like_fold"/>
</dbReference>
<evidence type="ECO:0000256" key="8">
    <source>
        <dbReference type="ARBA" id="ARBA00022737"/>
    </source>
</evidence>
<dbReference type="GO" id="GO:0031018">
    <property type="term" value="P:endocrine pancreas development"/>
    <property type="evidence" value="ECO:0007669"/>
    <property type="project" value="Ensembl"/>
</dbReference>
<gene>
    <name evidence="25" type="primary">IL6R</name>
</gene>
<keyword evidence="5" id="KW-0964">Secreted</keyword>
<dbReference type="GO" id="GO:0019899">
    <property type="term" value="F:enzyme binding"/>
    <property type="evidence" value="ECO:0007669"/>
    <property type="project" value="Ensembl"/>
</dbReference>
<protein>
    <recommendedName>
        <fullName evidence="19">Interleukin-6 receptor subunit alpha</fullName>
    </recommendedName>
    <alternativeName>
        <fullName evidence="20">IL-6R 1</fullName>
    </alternativeName>
</protein>
<keyword evidence="10 22" id="KW-0472">Membrane</keyword>
<dbReference type="PROSITE" id="PS50853">
    <property type="entry name" value="FN3"/>
    <property type="match status" value="1"/>
</dbReference>
<dbReference type="SMART" id="SM00409">
    <property type="entry name" value="IG"/>
    <property type="match status" value="1"/>
</dbReference>
<feature type="compositionally biased region" description="Polar residues" evidence="21">
    <location>
        <begin position="356"/>
        <end position="367"/>
    </location>
</feature>
<evidence type="ECO:0000313" key="26">
    <source>
        <dbReference type="Proteomes" id="UP000694394"/>
    </source>
</evidence>
<organism evidence="25 26">
    <name type="scientific">Microcebus murinus</name>
    <name type="common">Gray mouse lemur</name>
    <name type="synonym">Lemur murinus</name>
    <dbReference type="NCBI Taxonomy" id="30608"/>
    <lineage>
        <taxon>Eukaryota</taxon>
        <taxon>Metazoa</taxon>
        <taxon>Chordata</taxon>
        <taxon>Craniata</taxon>
        <taxon>Vertebrata</taxon>
        <taxon>Euteleostomi</taxon>
        <taxon>Mammalia</taxon>
        <taxon>Eutheria</taxon>
        <taxon>Euarchontoglires</taxon>
        <taxon>Primates</taxon>
        <taxon>Strepsirrhini</taxon>
        <taxon>Lemuriformes</taxon>
        <taxon>Cheirogaleidae</taxon>
        <taxon>Microcebus</taxon>
    </lineage>
</organism>
<keyword evidence="9 22" id="KW-1133">Transmembrane helix</keyword>
<dbReference type="GO" id="GO:0004897">
    <property type="term" value="F:ciliary neurotrophic factor receptor activity"/>
    <property type="evidence" value="ECO:0007669"/>
    <property type="project" value="Ensembl"/>
</dbReference>
<dbReference type="GO" id="GO:0048661">
    <property type="term" value="P:positive regulation of smooth muscle cell proliferation"/>
    <property type="evidence" value="ECO:0007669"/>
    <property type="project" value="Ensembl"/>
</dbReference>
<evidence type="ECO:0000256" key="9">
    <source>
        <dbReference type="ARBA" id="ARBA00022989"/>
    </source>
</evidence>
<dbReference type="InterPro" id="IPR013151">
    <property type="entry name" value="Immunoglobulin_dom"/>
</dbReference>
<dbReference type="Gene3D" id="2.60.40.10">
    <property type="entry name" value="Immunoglobulins"/>
    <property type="match status" value="3"/>
</dbReference>
<evidence type="ECO:0000256" key="6">
    <source>
        <dbReference type="ARBA" id="ARBA00022692"/>
    </source>
</evidence>
<dbReference type="AlphaFoldDB" id="A0A8C5ULN6"/>
<feature type="compositionally biased region" description="Basic and acidic residues" evidence="21">
    <location>
        <begin position="476"/>
        <end position="485"/>
    </location>
</feature>
<name>A0A8C5ULN6_MICMU</name>
<comment type="function">
    <text evidence="17">Signaling via the membrane-bound IL6R is mostly regenerative and anti-inflammatory. Drives naive CD4(+) T cells to the Th17 lineage, through 'cluster signaling' by dendritic cells.</text>
</comment>
<dbReference type="GeneTree" id="ENSGT00940000161919"/>
<dbReference type="GO" id="GO:0097696">
    <property type="term" value="P:cell surface receptor signaling pathway via STAT"/>
    <property type="evidence" value="ECO:0007669"/>
    <property type="project" value="Ensembl"/>
</dbReference>
<dbReference type="SMART" id="SM00408">
    <property type="entry name" value="IGc2"/>
    <property type="match status" value="1"/>
</dbReference>
<dbReference type="Pfam" id="PF00047">
    <property type="entry name" value="ig"/>
    <property type="match status" value="1"/>
</dbReference>
<keyword evidence="14" id="KW-0393">Immunoglobulin domain</keyword>
<dbReference type="GO" id="GO:0032722">
    <property type="term" value="P:positive regulation of chemokine production"/>
    <property type="evidence" value="ECO:0007669"/>
    <property type="project" value="Ensembl"/>
</dbReference>
<dbReference type="SUPFAM" id="SSF48726">
    <property type="entry name" value="Immunoglobulin"/>
    <property type="match status" value="1"/>
</dbReference>
<dbReference type="Proteomes" id="UP000694394">
    <property type="component" value="Chromosome 2"/>
</dbReference>
<keyword evidence="8" id="KW-0677">Repeat</keyword>
<evidence type="ECO:0000256" key="1">
    <source>
        <dbReference type="ARBA" id="ARBA00004251"/>
    </source>
</evidence>
<dbReference type="CDD" id="cd20939">
    <property type="entry name" value="IgC2_D1_IL-6RA"/>
    <property type="match status" value="1"/>
</dbReference>
<evidence type="ECO:0000256" key="17">
    <source>
        <dbReference type="ARBA" id="ARBA00056611"/>
    </source>
</evidence>
<feature type="region of interest" description="Disordered" evidence="21">
    <location>
        <begin position="347"/>
        <end position="387"/>
    </location>
</feature>
<dbReference type="EMBL" id="ABDC03003160">
    <property type="status" value="NOT_ANNOTATED_CDS"/>
    <property type="molecule type" value="Genomic_DNA"/>
</dbReference>
<dbReference type="GO" id="GO:0009897">
    <property type="term" value="C:external side of plasma membrane"/>
    <property type="evidence" value="ECO:0007669"/>
    <property type="project" value="TreeGrafter"/>
</dbReference>
<keyword evidence="6 22" id="KW-0812">Transmembrane</keyword>
<dbReference type="GO" id="GO:0016324">
    <property type="term" value="C:apical plasma membrane"/>
    <property type="evidence" value="ECO:0007669"/>
    <property type="project" value="Ensembl"/>
</dbReference>
<dbReference type="EMBL" id="ABDC03003162">
    <property type="status" value="NOT_ANNOTATED_CDS"/>
    <property type="molecule type" value="Genomic_DNA"/>
</dbReference>
<evidence type="ECO:0000259" key="23">
    <source>
        <dbReference type="PROSITE" id="PS50835"/>
    </source>
</evidence>
<evidence type="ECO:0000256" key="15">
    <source>
        <dbReference type="ARBA" id="ARBA00054367"/>
    </source>
</evidence>
<dbReference type="EMBL" id="ABDC03003161">
    <property type="status" value="NOT_ANNOTATED_CDS"/>
    <property type="molecule type" value="Genomic_DNA"/>
</dbReference>
<dbReference type="InterPro" id="IPR003599">
    <property type="entry name" value="Ig_sub"/>
</dbReference>
<evidence type="ECO:0000256" key="13">
    <source>
        <dbReference type="ARBA" id="ARBA00023180"/>
    </source>
</evidence>